<accession>A0A1F6FHW9</accession>
<keyword evidence="2 5" id="KW-0812">Transmembrane</keyword>
<name>A0A1F6FHW9_9BACT</name>
<comment type="subcellular location">
    <subcellularLocation>
        <location evidence="1">Membrane</location>
        <topology evidence="1">Multi-pass membrane protein</topology>
    </subcellularLocation>
</comment>
<dbReference type="STRING" id="1798531.A2392_00075"/>
<dbReference type="EMBL" id="MFMS01000008">
    <property type="protein sequence ID" value="OGG85457.1"/>
    <property type="molecule type" value="Genomic_DNA"/>
</dbReference>
<feature type="transmembrane region" description="Helical" evidence="5">
    <location>
        <begin position="21"/>
        <end position="42"/>
    </location>
</feature>
<feature type="transmembrane region" description="Helical" evidence="5">
    <location>
        <begin position="179"/>
        <end position="200"/>
    </location>
</feature>
<comment type="caution">
    <text evidence="6">The sequence shown here is derived from an EMBL/GenBank/DDBJ whole genome shotgun (WGS) entry which is preliminary data.</text>
</comment>
<feature type="transmembrane region" description="Helical" evidence="5">
    <location>
        <begin position="267"/>
        <end position="286"/>
    </location>
</feature>
<feature type="transmembrane region" description="Helical" evidence="5">
    <location>
        <begin position="121"/>
        <end position="141"/>
    </location>
</feature>
<proteinExistence type="predicted"/>
<keyword evidence="4 5" id="KW-0472">Membrane</keyword>
<evidence type="ECO:0000256" key="4">
    <source>
        <dbReference type="ARBA" id="ARBA00023136"/>
    </source>
</evidence>
<dbReference type="InterPro" id="IPR052556">
    <property type="entry name" value="PolySynth_Transporter"/>
</dbReference>
<feature type="transmembrane region" description="Helical" evidence="5">
    <location>
        <begin position="54"/>
        <end position="77"/>
    </location>
</feature>
<dbReference type="InterPro" id="IPR002797">
    <property type="entry name" value="Polysacc_synth"/>
</dbReference>
<gene>
    <name evidence="6" type="ORF">A2392_00075</name>
</gene>
<dbReference type="PANTHER" id="PTHR43424:SF1">
    <property type="entry name" value="LOCUS PUTATIVE PROTEIN 1-RELATED"/>
    <property type="match status" value="1"/>
</dbReference>
<protein>
    <submittedName>
        <fullName evidence="6">Uncharacterized protein</fullName>
    </submittedName>
</protein>
<evidence type="ECO:0000313" key="6">
    <source>
        <dbReference type="EMBL" id="OGG85457.1"/>
    </source>
</evidence>
<feature type="transmembrane region" description="Helical" evidence="5">
    <location>
        <begin position="89"/>
        <end position="115"/>
    </location>
</feature>
<evidence type="ECO:0000256" key="1">
    <source>
        <dbReference type="ARBA" id="ARBA00004141"/>
    </source>
</evidence>
<feature type="transmembrane region" description="Helical" evidence="5">
    <location>
        <begin position="221"/>
        <end position="241"/>
    </location>
</feature>
<reference evidence="6 7" key="1">
    <citation type="journal article" date="2016" name="Nat. Commun.">
        <title>Thousands of microbial genomes shed light on interconnected biogeochemical processes in an aquifer system.</title>
        <authorList>
            <person name="Anantharaman K."/>
            <person name="Brown C.T."/>
            <person name="Hug L.A."/>
            <person name="Sharon I."/>
            <person name="Castelle C.J."/>
            <person name="Probst A.J."/>
            <person name="Thomas B.C."/>
            <person name="Singh A."/>
            <person name="Wilkins M.J."/>
            <person name="Karaoz U."/>
            <person name="Brodie E.L."/>
            <person name="Williams K.H."/>
            <person name="Hubbard S.S."/>
            <person name="Banfield J.F."/>
        </authorList>
    </citation>
    <scope>NUCLEOTIDE SEQUENCE [LARGE SCALE GENOMIC DNA]</scope>
</reference>
<dbReference type="AlphaFoldDB" id="A0A1F6FHW9"/>
<feature type="transmembrane region" description="Helical" evidence="5">
    <location>
        <begin position="366"/>
        <end position="386"/>
    </location>
</feature>
<evidence type="ECO:0000256" key="3">
    <source>
        <dbReference type="ARBA" id="ARBA00022989"/>
    </source>
</evidence>
<sequence>MYHRLIGRWNSDGFKRYTANTSWALFSRVLSIVVAFFVTIYLVRYLGPENYGQLSYAVSFVGLFSIISTLGIDNILYRDLIRFPEKRNAYLGSALIIKLWAGSIAAALTIAIAFIFSQDDVSQLIILMLSGTFIFNAFNVVSYEFQANVAQKYISVITFIVVIVLNVLKLMVIFLGGGILYIGIILLFEAVLYAVLLIYIRIQHYGSMLAWYFDKKIAVELLRDSWPFIFIAAFTTIYVRIDQVMLKPLVDSSAVGLYDAAVRIAEVWLFVPAIIASSLFPAIVNAKAIGQNEYKKRLILLAMFMVSIGVAIALPLSLFAEPLMVLLYGPAFAASATVFAVYVWAGVWASLDIVTRYFLIAENRRVLIFTTSFLTAALNVLLNFYLIPRFGIVGAAWSTFISYAILALPFILIVRLQGQENNPPKSLHTQ</sequence>
<dbReference type="CDD" id="cd13128">
    <property type="entry name" value="MATE_Wzx_like"/>
    <property type="match status" value="1"/>
</dbReference>
<feature type="transmembrane region" description="Helical" evidence="5">
    <location>
        <begin position="392"/>
        <end position="414"/>
    </location>
</feature>
<dbReference type="PANTHER" id="PTHR43424">
    <property type="entry name" value="LOCUS PUTATIVE PROTEIN 1-RELATED"/>
    <property type="match status" value="1"/>
</dbReference>
<dbReference type="GO" id="GO:0016020">
    <property type="term" value="C:membrane"/>
    <property type="evidence" value="ECO:0007669"/>
    <property type="project" value="UniProtKB-SubCell"/>
</dbReference>
<feature type="transmembrane region" description="Helical" evidence="5">
    <location>
        <begin position="298"/>
        <end position="320"/>
    </location>
</feature>
<evidence type="ECO:0000313" key="7">
    <source>
        <dbReference type="Proteomes" id="UP000177395"/>
    </source>
</evidence>
<keyword evidence="3 5" id="KW-1133">Transmembrane helix</keyword>
<dbReference type="Pfam" id="PF01943">
    <property type="entry name" value="Polysacc_synt"/>
    <property type="match status" value="1"/>
</dbReference>
<evidence type="ECO:0000256" key="2">
    <source>
        <dbReference type="ARBA" id="ARBA00022692"/>
    </source>
</evidence>
<feature type="transmembrane region" description="Helical" evidence="5">
    <location>
        <begin position="332"/>
        <end position="354"/>
    </location>
</feature>
<organism evidence="6 7">
    <name type="scientific">Candidatus Kaiserbacteria bacterium RIFOXYB1_FULL_46_14</name>
    <dbReference type="NCBI Taxonomy" id="1798531"/>
    <lineage>
        <taxon>Bacteria</taxon>
        <taxon>Candidatus Kaiseribacteriota</taxon>
    </lineage>
</organism>
<dbReference type="Proteomes" id="UP000177395">
    <property type="component" value="Unassembled WGS sequence"/>
</dbReference>
<feature type="transmembrane region" description="Helical" evidence="5">
    <location>
        <begin position="153"/>
        <end position="173"/>
    </location>
</feature>
<evidence type="ECO:0000256" key="5">
    <source>
        <dbReference type="SAM" id="Phobius"/>
    </source>
</evidence>